<evidence type="ECO:0000256" key="1">
    <source>
        <dbReference type="ARBA" id="ARBA00023277"/>
    </source>
</evidence>
<dbReference type="Pfam" id="PF22198">
    <property type="entry name" value="GKRP_SIS_2"/>
    <property type="match status" value="1"/>
</dbReference>
<dbReference type="PROSITE" id="PS01272">
    <property type="entry name" value="GCKR"/>
    <property type="match status" value="1"/>
</dbReference>
<keyword evidence="4" id="KW-1185">Reference proteome</keyword>
<dbReference type="InterPro" id="IPR054017">
    <property type="entry name" value="GKRP_SIS_2"/>
</dbReference>
<dbReference type="Gene3D" id="1.10.8.1080">
    <property type="match status" value="1"/>
</dbReference>
<accession>A0ABN8RWS3</accession>
<dbReference type="PANTHER" id="PTHR10088:SF4">
    <property type="entry name" value="GLUCOKINASE REGULATORY PROTEIN"/>
    <property type="match status" value="1"/>
</dbReference>
<feature type="domain" description="SIS" evidence="2">
    <location>
        <begin position="70"/>
        <end position="258"/>
    </location>
</feature>
<dbReference type="PROSITE" id="PS51464">
    <property type="entry name" value="SIS"/>
    <property type="match status" value="2"/>
</dbReference>
<sequence length="587" mass="65060">MDSKRYEEENTVPITERPNELTRDIDVGSAGDIVRILRQCDSQIFSGWKHFQSIYDEETIFAMEKVVEKAAEVLQQSGAVVLSGCGTSGRIAFFLAQKFSKLAKEQGLLASYEYIIAGGDIALFMSQEAPEDDWRKGQEDLAQVSSNKTRVLYIGITCGLSAPYVAGQLDYCMNHPDVFIPVLLGFNPVSQARRNVIEGWSKSFYDVACALQDYESGIILNPVVGPEAITGSSRMKGGSATKILLESILLKAHITVGKSSLMPGCIGTLHQFLLMYEHMYRATYLNHSSISKAVELAAKSLQCKGQVYYTGWGSSGFMGLLDASECVPTFSAHFDDIRGFLEGGYHTLKNEEGEYLLNGLTKLQISLRDFQESFLPNLTLHDTVTFICSEGNVIQQVRKLVNLTEKKGAHVIGIVCEKEKELSNVFRNKCLIELKQPSRHEQLFDGHLPVFDSILNQCLMEMSIKWILNAVSTGAHIVKGKVLGSFMIDLKVSNNKLFHRAVSIVSKFARVSQERSHLAVLQSIYRSDVVDSVLNQQVSQHVSIATAMDQVVPVAVLVATGKFNIESAVELLRTKTISHILKNCCFN</sequence>
<evidence type="ECO:0000259" key="2">
    <source>
        <dbReference type="PROSITE" id="PS51464"/>
    </source>
</evidence>
<organism evidence="3 4">
    <name type="scientific">Porites evermanni</name>
    <dbReference type="NCBI Taxonomy" id="104178"/>
    <lineage>
        <taxon>Eukaryota</taxon>
        <taxon>Metazoa</taxon>
        <taxon>Cnidaria</taxon>
        <taxon>Anthozoa</taxon>
        <taxon>Hexacorallia</taxon>
        <taxon>Scleractinia</taxon>
        <taxon>Fungiina</taxon>
        <taxon>Poritidae</taxon>
        <taxon>Porites</taxon>
    </lineage>
</organism>
<dbReference type="Proteomes" id="UP001159427">
    <property type="component" value="Unassembled WGS sequence"/>
</dbReference>
<comment type="caution">
    <text evidence="3">The sequence shown here is derived from an EMBL/GenBank/DDBJ whole genome shotgun (WGS) entry which is preliminary data.</text>
</comment>
<dbReference type="InterPro" id="IPR046348">
    <property type="entry name" value="SIS_dom_sf"/>
</dbReference>
<dbReference type="SUPFAM" id="SSF53697">
    <property type="entry name" value="SIS domain"/>
    <property type="match status" value="2"/>
</dbReference>
<dbReference type="Gene3D" id="3.40.50.10490">
    <property type="entry name" value="Glucose-6-phosphate isomerase like protein, domain 1"/>
    <property type="match status" value="1"/>
</dbReference>
<evidence type="ECO:0000313" key="3">
    <source>
        <dbReference type="EMBL" id="CAH3183454.1"/>
    </source>
</evidence>
<dbReference type="Pfam" id="PF22645">
    <property type="entry name" value="GKRP_SIS_N"/>
    <property type="match status" value="1"/>
</dbReference>
<name>A0ABN8RWS3_9CNID</name>
<dbReference type="PANTHER" id="PTHR10088">
    <property type="entry name" value="GLUCOKINASE REGULATORY PROTEIN"/>
    <property type="match status" value="1"/>
</dbReference>
<dbReference type="InterPro" id="IPR040190">
    <property type="entry name" value="MURQ/GCKR"/>
</dbReference>
<dbReference type="Gene3D" id="3.40.50.12620">
    <property type="match status" value="1"/>
</dbReference>
<dbReference type="EMBL" id="CALNXI010002131">
    <property type="protein sequence ID" value="CAH3183454.1"/>
    <property type="molecule type" value="Genomic_DNA"/>
</dbReference>
<dbReference type="InterPro" id="IPR001347">
    <property type="entry name" value="SIS_dom"/>
</dbReference>
<reference evidence="3 4" key="1">
    <citation type="submission" date="2022-05" db="EMBL/GenBank/DDBJ databases">
        <authorList>
            <consortium name="Genoscope - CEA"/>
            <person name="William W."/>
        </authorList>
    </citation>
    <scope>NUCLEOTIDE SEQUENCE [LARGE SCALE GENOMIC DNA]</scope>
</reference>
<dbReference type="InterPro" id="IPR005486">
    <property type="entry name" value="Glucokinase_regulatory_CS"/>
</dbReference>
<proteinExistence type="predicted"/>
<keyword evidence="1" id="KW-0119">Carbohydrate metabolism</keyword>
<dbReference type="Pfam" id="PF20741">
    <property type="entry name" value="GKRP-like_C"/>
    <property type="match status" value="1"/>
</dbReference>
<protein>
    <recommendedName>
        <fullName evidence="2">SIS domain-containing protein</fullName>
    </recommendedName>
</protein>
<feature type="domain" description="SIS" evidence="2">
    <location>
        <begin position="297"/>
        <end position="481"/>
    </location>
</feature>
<evidence type="ECO:0000313" key="4">
    <source>
        <dbReference type="Proteomes" id="UP001159427"/>
    </source>
</evidence>
<gene>
    <name evidence="3" type="ORF">PEVE_00014893</name>
</gene>